<dbReference type="FunFam" id="1.10.510.10:FF:001752">
    <property type="entry name" value="Serine/threonine-protein kinase PknB"/>
    <property type="match status" value="1"/>
</dbReference>
<dbReference type="SUPFAM" id="SSF56112">
    <property type="entry name" value="Protein kinase-like (PK-like)"/>
    <property type="match status" value="1"/>
</dbReference>
<dbReference type="GO" id="GO:0005524">
    <property type="term" value="F:ATP binding"/>
    <property type="evidence" value="ECO:0007669"/>
    <property type="project" value="InterPro"/>
</dbReference>
<gene>
    <name evidence="5" type="primary">LOC120269174</name>
</gene>
<feature type="region of interest" description="Disordered" evidence="1">
    <location>
        <begin position="583"/>
        <end position="610"/>
    </location>
</feature>
<dbReference type="PANTHER" id="PTHR47209">
    <property type="entry name" value="OS06G0639500 PROTEIN"/>
    <property type="match status" value="1"/>
</dbReference>
<protein>
    <submittedName>
        <fullName evidence="5">LOW QUALITY PROTEIN: E3 ubiquitin-protein ligase KEG</fullName>
    </submittedName>
</protein>
<evidence type="ECO:0000256" key="1">
    <source>
        <dbReference type="SAM" id="MobiDB-lite"/>
    </source>
</evidence>
<dbReference type="InterPro" id="IPR001245">
    <property type="entry name" value="Ser-Thr/Tyr_kinase_cat_dom"/>
</dbReference>
<sequence>MERQMEASQTPDSFEYMLFEGDPDHLKPVVSTPGKVSPWIDPKMLKLMHRIGRGPFGDVWIATHHLCSEGFERYHEVAVKMLFPLKDDQMPAFLARFDEIFYRCYGLDNICFLHGITNINGRVCIVMKFYEGSIGDKMARVKGGKLSLSDVLRYGTDLAQGIMDVHLRGVLVLNLKPFNFLLDEHDRVILGDLGIPSLLVSLSLPSSELVLRFGTPNYMAPEQWQPNERGPFSFETDSWGFGCSIVEMLSGIQPWAGMSPDEIYHLVVSKQEKPSIPSGLPLEIENVLHGCFEYDFRDRPSMSDILRAFKSCQGADYSESSWSTSGVEKAINVSRTDWSLLKDYLQVGDTVRSRKPKNLCKHESMEIPEGVLVGMDGYVNREGFVLVRVHGVHNPLRVHSSTVVRVTFGFAAGDWVRVMEEENIKQSSPVGILHSISRDGKVTVGIIGMETLWEGSYSQLQISEPYCVGQFTKLKASVANPRFDWPKNRAGEWATGRIHQILPNGCLVVKFPGRFSFGVPSSFLADPSEVEVVSFNTCDGVVKKYQHLEDFHWSVRPLVIGLGLFAGLRFGLVIKRNLMKKKPDPTNAQQVEGKQLEGQHSNNPGWRPPQVVNILFREGPASAK</sequence>
<keyword evidence="2" id="KW-0812">Transmembrane</keyword>
<evidence type="ECO:0000256" key="2">
    <source>
        <dbReference type="SAM" id="Phobius"/>
    </source>
</evidence>
<dbReference type="Gene3D" id="3.30.200.20">
    <property type="entry name" value="Phosphorylase Kinase, domain 1"/>
    <property type="match status" value="1"/>
</dbReference>
<dbReference type="GeneID" id="120269174"/>
<evidence type="ECO:0000313" key="4">
    <source>
        <dbReference type="Proteomes" id="UP001515500"/>
    </source>
</evidence>
<proteinExistence type="predicted"/>
<name>A0AB40BY89_DIOCR</name>
<dbReference type="PROSITE" id="PS50011">
    <property type="entry name" value="PROTEIN_KINASE_DOM"/>
    <property type="match status" value="1"/>
</dbReference>
<dbReference type="Gene3D" id="1.10.510.10">
    <property type="entry name" value="Transferase(Phosphotransferase) domain 1"/>
    <property type="match status" value="1"/>
</dbReference>
<dbReference type="InterPro" id="IPR011009">
    <property type="entry name" value="Kinase-like_dom_sf"/>
</dbReference>
<evidence type="ECO:0000313" key="5">
    <source>
        <dbReference type="RefSeq" id="XP_039132435.1"/>
    </source>
</evidence>
<keyword evidence="2" id="KW-0472">Membrane</keyword>
<dbReference type="Pfam" id="PF07714">
    <property type="entry name" value="PK_Tyr_Ser-Thr"/>
    <property type="match status" value="1"/>
</dbReference>
<dbReference type="PANTHER" id="PTHR47209:SF1">
    <property type="entry name" value="OS06G0639500 PROTEIN"/>
    <property type="match status" value="1"/>
</dbReference>
<reference evidence="5" key="1">
    <citation type="submission" date="2025-08" db="UniProtKB">
        <authorList>
            <consortium name="RefSeq"/>
        </authorList>
    </citation>
    <scope>IDENTIFICATION</scope>
</reference>
<keyword evidence="2" id="KW-1133">Transmembrane helix</keyword>
<accession>A0AB40BY89</accession>
<organism evidence="4 5">
    <name type="scientific">Dioscorea cayennensis subsp. rotundata</name>
    <name type="common">White Guinea yam</name>
    <name type="synonym">Dioscorea rotundata</name>
    <dbReference type="NCBI Taxonomy" id="55577"/>
    <lineage>
        <taxon>Eukaryota</taxon>
        <taxon>Viridiplantae</taxon>
        <taxon>Streptophyta</taxon>
        <taxon>Embryophyta</taxon>
        <taxon>Tracheophyta</taxon>
        <taxon>Spermatophyta</taxon>
        <taxon>Magnoliopsida</taxon>
        <taxon>Liliopsida</taxon>
        <taxon>Dioscoreales</taxon>
        <taxon>Dioscoreaceae</taxon>
        <taxon>Dioscorea</taxon>
    </lineage>
</organism>
<dbReference type="AlphaFoldDB" id="A0AB40BY89"/>
<dbReference type="GO" id="GO:0004672">
    <property type="term" value="F:protein kinase activity"/>
    <property type="evidence" value="ECO:0007669"/>
    <property type="project" value="InterPro"/>
</dbReference>
<evidence type="ECO:0000259" key="3">
    <source>
        <dbReference type="PROSITE" id="PS50011"/>
    </source>
</evidence>
<keyword evidence="4" id="KW-1185">Reference proteome</keyword>
<dbReference type="InterPro" id="IPR000719">
    <property type="entry name" value="Prot_kinase_dom"/>
</dbReference>
<feature type="domain" description="Protein kinase" evidence="3">
    <location>
        <begin position="45"/>
        <end position="310"/>
    </location>
</feature>
<feature type="transmembrane region" description="Helical" evidence="2">
    <location>
        <begin position="553"/>
        <end position="572"/>
    </location>
</feature>
<feature type="compositionally biased region" description="Polar residues" evidence="1">
    <location>
        <begin position="586"/>
        <end position="604"/>
    </location>
</feature>
<dbReference type="InterPro" id="IPR053293">
    <property type="entry name" value="OCM_Kinase"/>
</dbReference>
<dbReference type="Proteomes" id="UP001515500">
    <property type="component" value="Chromosome 9"/>
</dbReference>
<dbReference type="RefSeq" id="XP_039132435.1">
    <property type="nucleotide sequence ID" value="XM_039276501.1"/>
</dbReference>